<dbReference type="PANTHER" id="PTHR43673">
    <property type="entry name" value="NAD(P)H NITROREDUCTASE YDGI-RELATED"/>
    <property type="match status" value="1"/>
</dbReference>
<comment type="similarity">
    <text evidence="1">Belongs to the nitroreductase family.</text>
</comment>
<keyword evidence="5" id="KW-1185">Reference proteome</keyword>
<proteinExistence type="inferred from homology"/>
<gene>
    <name evidence="4" type="ORF">SAMN05216179_0578</name>
</gene>
<dbReference type="RefSeq" id="WP_073199460.1">
    <property type="nucleotide sequence ID" value="NZ_FRCZ01000001.1"/>
</dbReference>
<evidence type="ECO:0000313" key="4">
    <source>
        <dbReference type="EMBL" id="SHM60306.1"/>
    </source>
</evidence>
<dbReference type="STRING" id="1027249.SAMN05216179_0578"/>
<evidence type="ECO:0000313" key="5">
    <source>
        <dbReference type="Proteomes" id="UP000184184"/>
    </source>
</evidence>
<feature type="domain" description="Nitroreductase" evidence="3">
    <location>
        <begin position="88"/>
        <end position="156"/>
    </location>
</feature>
<evidence type="ECO:0000256" key="2">
    <source>
        <dbReference type="ARBA" id="ARBA00023002"/>
    </source>
</evidence>
<dbReference type="InterPro" id="IPR029479">
    <property type="entry name" value="Nitroreductase"/>
</dbReference>
<dbReference type="Gene3D" id="3.40.109.10">
    <property type="entry name" value="NADH Oxidase"/>
    <property type="match status" value="1"/>
</dbReference>
<accession>A0A1M7K4X2</accession>
<protein>
    <submittedName>
        <fullName evidence="4">Nitroreductase</fullName>
    </submittedName>
</protein>
<dbReference type="CDD" id="cd02138">
    <property type="entry name" value="TdsD-like"/>
    <property type="match status" value="1"/>
</dbReference>
<dbReference type="Pfam" id="PF00881">
    <property type="entry name" value="Nitroreductase"/>
    <property type="match status" value="2"/>
</dbReference>
<feature type="domain" description="Nitroreductase" evidence="3">
    <location>
        <begin position="22"/>
        <end position="81"/>
    </location>
</feature>
<evidence type="ECO:0000256" key="1">
    <source>
        <dbReference type="ARBA" id="ARBA00007118"/>
    </source>
</evidence>
<dbReference type="GO" id="GO:0016491">
    <property type="term" value="F:oxidoreductase activity"/>
    <property type="evidence" value="ECO:0007669"/>
    <property type="project" value="UniProtKB-KW"/>
</dbReference>
<dbReference type="OrthoDB" id="9782629at2"/>
<dbReference type="AlphaFoldDB" id="A0A1M7K4X2"/>
<reference evidence="4 5" key="1">
    <citation type="submission" date="2016-11" db="EMBL/GenBank/DDBJ databases">
        <authorList>
            <person name="Jaros S."/>
            <person name="Januszkiewicz K."/>
            <person name="Wedrychowicz H."/>
        </authorList>
    </citation>
    <scope>NUCLEOTIDE SEQUENCE [LARGE SCALE GENOMIC DNA]</scope>
    <source>
        <strain evidence="4 5">CGMCC 1.10681</strain>
    </source>
</reference>
<organism evidence="4 5">
    <name type="scientific">Gracilibacillus kekensis</name>
    <dbReference type="NCBI Taxonomy" id="1027249"/>
    <lineage>
        <taxon>Bacteria</taxon>
        <taxon>Bacillati</taxon>
        <taxon>Bacillota</taxon>
        <taxon>Bacilli</taxon>
        <taxon>Bacillales</taxon>
        <taxon>Bacillaceae</taxon>
        <taxon>Gracilibacillus</taxon>
    </lineage>
</organism>
<dbReference type="EMBL" id="FRCZ01000001">
    <property type="protein sequence ID" value="SHM60306.1"/>
    <property type="molecule type" value="Genomic_DNA"/>
</dbReference>
<dbReference type="SUPFAM" id="SSF55469">
    <property type="entry name" value="FMN-dependent nitroreductase-like"/>
    <property type="match status" value="1"/>
</dbReference>
<sequence>MKKINITEYREATYPIDDMFLSRWSPRSFADKEVDEATLMSVLEAARWAPSASNKQPWRFIAARTEKDRNKFNSFIMDGNRAWSDKATAFVLIISDTDAGGTHAFDAGTAWGFLSLQAMKKGLITHAMGGFYQDQAREVLNIPEHYDIHAVVAIGYQDEKERLEEKFQEREIPSTRRPLTETVMEGSFKF</sequence>
<dbReference type="InterPro" id="IPR000415">
    <property type="entry name" value="Nitroreductase-like"/>
</dbReference>
<evidence type="ECO:0000259" key="3">
    <source>
        <dbReference type="Pfam" id="PF00881"/>
    </source>
</evidence>
<name>A0A1M7K4X2_9BACI</name>
<dbReference type="PANTHER" id="PTHR43673:SF10">
    <property type="entry name" value="NADH DEHYDROGENASE_NAD(P)H NITROREDUCTASE XCC3605-RELATED"/>
    <property type="match status" value="1"/>
</dbReference>
<keyword evidence="2" id="KW-0560">Oxidoreductase</keyword>
<dbReference type="Proteomes" id="UP000184184">
    <property type="component" value="Unassembled WGS sequence"/>
</dbReference>